<dbReference type="GO" id="GO:0006420">
    <property type="term" value="P:arginyl-tRNA aminoacylation"/>
    <property type="evidence" value="ECO:0007669"/>
    <property type="project" value="InterPro"/>
</dbReference>
<keyword evidence="1" id="KW-0436">Ligase</keyword>
<dbReference type="SMART" id="SM00836">
    <property type="entry name" value="DALR_1"/>
    <property type="match status" value="1"/>
</dbReference>
<keyword evidence="6" id="KW-1185">Reference proteome</keyword>
<comment type="caution">
    <text evidence="5">The sequence shown here is derived from an EMBL/GenBank/DDBJ whole genome shotgun (WGS) entry which is preliminary data.</text>
</comment>
<reference evidence="5 6" key="1">
    <citation type="submission" date="2012-05" db="EMBL/GenBank/DDBJ databases">
        <authorList>
            <person name="Hilton J."/>
        </authorList>
    </citation>
    <scope>NUCLEOTIDE SEQUENCE [LARGE SCALE GENOMIC DNA]</scope>
    <source>
        <strain evidence="5 6">HH01</strain>
    </source>
</reference>
<dbReference type="Gene3D" id="1.10.730.10">
    <property type="entry name" value="Isoleucyl-tRNA Synthetase, Domain 1"/>
    <property type="match status" value="1"/>
</dbReference>
<dbReference type="SUPFAM" id="SSF47323">
    <property type="entry name" value="Anticodon-binding domain of a subclass of class I aminoacyl-tRNA synthetases"/>
    <property type="match status" value="1"/>
</dbReference>
<dbReference type="InterPro" id="IPR008909">
    <property type="entry name" value="DALR_anticod-bd"/>
</dbReference>
<evidence type="ECO:0000256" key="2">
    <source>
        <dbReference type="ARBA" id="ARBA00022741"/>
    </source>
</evidence>
<reference evidence="6" key="2">
    <citation type="submission" date="2016-01" db="EMBL/GenBank/DDBJ databases">
        <title>Diatom-associated endosymboitic cyanobacterium lacks core nitrogen metabolism enzymes.</title>
        <authorList>
            <person name="Hilton J.A."/>
            <person name="Foster R.A."/>
            <person name="Tripp H.J."/>
            <person name="Carter B.J."/>
            <person name="Zehr J.P."/>
            <person name="Villareal T.A."/>
        </authorList>
    </citation>
    <scope>NUCLEOTIDE SEQUENCE [LARGE SCALE GENOMIC DNA]</scope>
    <source>
        <strain evidence="6">HH01</strain>
    </source>
</reference>
<evidence type="ECO:0000256" key="1">
    <source>
        <dbReference type="ARBA" id="ARBA00022598"/>
    </source>
</evidence>
<dbReference type="Gene3D" id="3.30.1360.70">
    <property type="entry name" value="Arginyl tRNA synthetase N-terminal domain"/>
    <property type="match status" value="1"/>
</dbReference>
<sequence>MNLAHIHLHKVRNKGKISYATSVAFILSKLCNMRATEVAEGIGENLSTKLGGQFFVNVNPSGLIKILVSDQFIANWLDSLISSSSENDLTIDSAGLAYYSPTLFTAQYCHARCCSLLRLGERERLIRPCRATQSSLWLDEDEKIRCDHQTTSCLISELVQIVDWLYDDWESSQDIGKSNRKINWEKNIVGLVNTFTAFWADCRILGTTISPELAQMRFNLIFATKLVLEFLLLNHLGIAAPKSI</sequence>
<dbReference type="InterPro" id="IPR036695">
    <property type="entry name" value="Arg-tRNA-synth_N_sf"/>
</dbReference>
<dbReference type="Proteomes" id="UP000053051">
    <property type="component" value="Unassembled WGS sequence"/>
</dbReference>
<accession>M1WXZ5</accession>
<dbReference type="InterPro" id="IPR009080">
    <property type="entry name" value="tRNAsynth_Ia_anticodon-bd"/>
</dbReference>
<dbReference type="GO" id="GO:0005524">
    <property type="term" value="F:ATP binding"/>
    <property type="evidence" value="ECO:0007669"/>
    <property type="project" value="UniProtKB-KW"/>
</dbReference>
<feature type="domain" description="DALR anticodon binding" evidence="4">
    <location>
        <begin position="106"/>
        <end position="244"/>
    </location>
</feature>
<keyword evidence="2" id="KW-0547">Nucleotide-binding</keyword>
<organism evidence="5 6">
    <name type="scientific">Richelia intracellularis HH01</name>
    <dbReference type="NCBI Taxonomy" id="1165094"/>
    <lineage>
        <taxon>Bacteria</taxon>
        <taxon>Bacillati</taxon>
        <taxon>Cyanobacteriota</taxon>
        <taxon>Cyanophyceae</taxon>
        <taxon>Nostocales</taxon>
        <taxon>Nostocaceae</taxon>
        <taxon>Richelia</taxon>
    </lineage>
</organism>
<dbReference type="Pfam" id="PF05746">
    <property type="entry name" value="DALR_1"/>
    <property type="match status" value="1"/>
</dbReference>
<evidence type="ECO:0000256" key="3">
    <source>
        <dbReference type="ARBA" id="ARBA00022840"/>
    </source>
</evidence>
<evidence type="ECO:0000313" key="6">
    <source>
        <dbReference type="Proteomes" id="UP000053051"/>
    </source>
</evidence>
<proteinExistence type="predicted"/>
<evidence type="ECO:0000313" key="5">
    <source>
        <dbReference type="EMBL" id="CCH66592.1"/>
    </source>
</evidence>
<dbReference type="STRING" id="1165094.RINTHH_4370"/>
<gene>
    <name evidence="5" type="ORF">RINTHH_4370</name>
</gene>
<keyword evidence="3" id="KW-0067">ATP-binding</keyword>
<dbReference type="EMBL" id="CAIY01000027">
    <property type="protein sequence ID" value="CCH66592.1"/>
    <property type="molecule type" value="Genomic_DNA"/>
</dbReference>
<name>M1WXZ5_9NOST</name>
<dbReference type="AlphaFoldDB" id="M1WXZ5"/>
<protein>
    <recommendedName>
        <fullName evidence="4">DALR anticodon binding domain-containing protein</fullName>
    </recommendedName>
</protein>
<evidence type="ECO:0000259" key="4">
    <source>
        <dbReference type="SMART" id="SM00836"/>
    </source>
</evidence>
<dbReference type="GO" id="GO:0005737">
    <property type="term" value="C:cytoplasm"/>
    <property type="evidence" value="ECO:0007669"/>
    <property type="project" value="InterPro"/>
</dbReference>
<dbReference type="GO" id="GO:0004814">
    <property type="term" value="F:arginine-tRNA ligase activity"/>
    <property type="evidence" value="ECO:0007669"/>
    <property type="project" value="InterPro"/>
</dbReference>